<dbReference type="Gene3D" id="3.30.1330.60">
    <property type="entry name" value="OmpA-like domain"/>
    <property type="match status" value="1"/>
</dbReference>
<evidence type="ECO:0000256" key="3">
    <source>
        <dbReference type="PROSITE-ProRule" id="PRU00473"/>
    </source>
</evidence>
<keyword evidence="8" id="KW-1185">Reference proteome</keyword>
<feature type="signal peptide" evidence="4">
    <location>
        <begin position="1"/>
        <end position="23"/>
    </location>
</feature>
<keyword evidence="4" id="KW-0732">Signal</keyword>
<sequence length="903" mass="102271">MNKLRLIISILILVVFSATTSYAQQKKKHMSTGKIHASQQKGDEHFSRYEYYLAAQEYKIVVDEEPSNYYAVFKLAESYREYFDYASAEKYYKIIIAKDLPEYPLARFWYAITLRDNGNYSGAKTNFQQFLNEYKETSLSAEEYKDRARSAVDGLELAEAEMKLPQRDYTFHCLPEPLNTKYSEYSPVIVGETDSIVAFTSSREGSMGNVANAMLGGSTSDNYRYVFDGKSAWIPYVPVPDDNFALANSIYNESPGSFTKDGKKFYFTRCDEKLVIGKYEEYNCVIYVMKKDAAGMWTAPVRLNENINMKGQWNSQPSISPDGKILFFTSKRPGGIGMHDIWFSTCTKDDNWGPPSNLGQGVNTIFTDMSPRYYAEDRLLYFASNGHNGFGGLDIFVAKESENFETSTNIGMPFNSHRDDFYFVLGNKFGYLSSNRQGGVGNDDIYRFNIIPKEEAVLTKINADSIPATVKSISVVGKVVDDKGHKASNVEVALTDANDVKLKVTKTNDEGVFRFDNLATGNYRVVLIEKDSKVTQKISYKVDTIIIQSSTIAANRKLFENIYFDFNQSDLRPEAKKTLDELAAYSNKNPQIQIELNANTDGLGTDTYNRALSEKRGQAAIDYLIGKGVDHSRIVMNPLGKERPLTSNDNEVGRQLNRRVEFYILGGPNYETKNMAYVVEPKATLYSIAQKFNMTVEEIREINALSSDDVIPFTPLRVKRNVGDNDIIAQVSMTESMTTTDQKKNKKYYNKLAEKNAGIDASMSYNNIDIAEKNEIIASKNSEITKNLALKKAQQVSLKEGEDLYKVQPKNTLFSIGKLYKMSVDDIKTLNNFKYDTIYVNQLIKVKTGIYKPAANEYLVKEGDTLENIAYTHNVTVEQIMALNPIDGYVLQRNMILRLRKDE</sequence>
<proteinExistence type="predicted"/>
<dbReference type="AlphaFoldDB" id="A0A6N4SRW8"/>
<dbReference type="InterPro" id="IPR011659">
    <property type="entry name" value="WD40"/>
</dbReference>
<dbReference type="InterPro" id="IPR006665">
    <property type="entry name" value="OmpA-like"/>
</dbReference>
<evidence type="ECO:0000313" key="7">
    <source>
        <dbReference type="EMBL" id="ABG59063.1"/>
    </source>
</evidence>
<keyword evidence="2 3" id="KW-0472">Membrane</keyword>
<dbReference type="PANTHER" id="PTHR33734">
    <property type="entry name" value="LYSM DOMAIN-CONTAINING GPI-ANCHORED PROTEIN 2"/>
    <property type="match status" value="1"/>
</dbReference>
<dbReference type="PRINTS" id="PR01021">
    <property type="entry name" value="OMPADOMAIN"/>
</dbReference>
<organism evidence="7 8">
    <name type="scientific">Cytophaga hutchinsonii (strain ATCC 33406 / DSM 1761 / CIP 103989 / NBRC 15051 / NCIMB 9469 / D465)</name>
    <dbReference type="NCBI Taxonomy" id="269798"/>
    <lineage>
        <taxon>Bacteria</taxon>
        <taxon>Pseudomonadati</taxon>
        <taxon>Bacteroidota</taxon>
        <taxon>Cytophagia</taxon>
        <taxon>Cytophagales</taxon>
        <taxon>Cytophagaceae</taxon>
        <taxon>Cytophaga</taxon>
    </lineage>
</organism>
<feature type="chain" id="PRO_5027081191" evidence="4">
    <location>
        <begin position="24"/>
        <end position="903"/>
    </location>
</feature>
<evidence type="ECO:0000259" key="6">
    <source>
        <dbReference type="PROSITE" id="PS51782"/>
    </source>
</evidence>
<dbReference type="KEGG" id="chu:CHU_1796"/>
<dbReference type="Pfam" id="PF01476">
    <property type="entry name" value="LysM"/>
    <property type="match status" value="3"/>
</dbReference>
<dbReference type="Gene3D" id="3.10.350.10">
    <property type="entry name" value="LysM domain"/>
    <property type="match status" value="3"/>
</dbReference>
<feature type="domain" description="LysM" evidence="6">
    <location>
        <begin position="675"/>
        <end position="718"/>
    </location>
</feature>
<dbReference type="Pfam" id="PF07676">
    <property type="entry name" value="PD40"/>
    <property type="match status" value="1"/>
</dbReference>
<dbReference type="CDD" id="cd00118">
    <property type="entry name" value="LysM"/>
    <property type="match status" value="3"/>
</dbReference>
<dbReference type="SUPFAM" id="SSF103088">
    <property type="entry name" value="OmpA-like"/>
    <property type="match status" value="1"/>
</dbReference>
<dbReference type="InterPro" id="IPR011042">
    <property type="entry name" value="6-blade_b-propeller_TolB-like"/>
</dbReference>
<dbReference type="Pfam" id="PF13620">
    <property type="entry name" value="CarboxypepD_reg"/>
    <property type="match status" value="1"/>
</dbReference>
<dbReference type="InterPro" id="IPR036779">
    <property type="entry name" value="LysM_dom_sf"/>
</dbReference>
<accession>A0A6N4SRW8</accession>
<dbReference type="OrthoDB" id="901624at2"/>
<dbReference type="SMART" id="SM00257">
    <property type="entry name" value="LysM"/>
    <property type="match status" value="3"/>
</dbReference>
<dbReference type="GO" id="GO:0016020">
    <property type="term" value="C:membrane"/>
    <property type="evidence" value="ECO:0007669"/>
    <property type="project" value="UniProtKB-SubCell"/>
</dbReference>
<dbReference type="Gene3D" id="2.120.10.30">
    <property type="entry name" value="TolB, C-terminal domain"/>
    <property type="match status" value="1"/>
</dbReference>
<feature type="domain" description="LysM" evidence="6">
    <location>
        <begin position="803"/>
        <end position="846"/>
    </location>
</feature>
<dbReference type="InterPro" id="IPR011990">
    <property type="entry name" value="TPR-like_helical_dom_sf"/>
</dbReference>
<evidence type="ECO:0000259" key="5">
    <source>
        <dbReference type="PROSITE" id="PS51123"/>
    </source>
</evidence>
<dbReference type="PANTHER" id="PTHR33734:SF22">
    <property type="entry name" value="MEMBRANE-BOUND LYTIC MUREIN TRANSGLYCOSYLASE D"/>
    <property type="match status" value="1"/>
</dbReference>
<feature type="domain" description="OmpA-like" evidence="5">
    <location>
        <begin position="551"/>
        <end position="668"/>
    </location>
</feature>
<dbReference type="Gene3D" id="1.25.40.10">
    <property type="entry name" value="Tetratricopeptide repeat domain"/>
    <property type="match status" value="1"/>
</dbReference>
<evidence type="ECO:0000313" key="8">
    <source>
        <dbReference type="Proteomes" id="UP000001822"/>
    </source>
</evidence>
<dbReference type="InterPro" id="IPR006664">
    <property type="entry name" value="OMP_bac"/>
</dbReference>
<dbReference type="SUPFAM" id="SSF82171">
    <property type="entry name" value="DPP6 N-terminal domain-like"/>
    <property type="match status" value="1"/>
</dbReference>
<dbReference type="SUPFAM" id="SSF49478">
    <property type="entry name" value="Cna protein B-type domain"/>
    <property type="match status" value="1"/>
</dbReference>
<dbReference type="Pfam" id="PF00691">
    <property type="entry name" value="OmpA"/>
    <property type="match status" value="1"/>
</dbReference>
<dbReference type="RefSeq" id="WP_011585180.1">
    <property type="nucleotide sequence ID" value="NC_008255.1"/>
</dbReference>
<evidence type="ECO:0000256" key="1">
    <source>
        <dbReference type="ARBA" id="ARBA00004370"/>
    </source>
</evidence>
<dbReference type="SUPFAM" id="SSF48452">
    <property type="entry name" value="TPR-like"/>
    <property type="match status" value="1"/>
</dbReference>
<dbReference type="SUPFAM" id="SSF54106">
    <property type="entry name" value="LysM domain"/>
    <property type="match status" value="3"/>
</dbReference>
<dbReference type="CDD" id="cd07185">
    <property type="entry name" value="OmpA_C-like"/>
    <property type="match status" value="1"/>
</dbReference>
<feature type="domain" description="LysM" evidence="6">
    <location>
        <begin position="856"/>
        <end position="899"/>
    </location>
</feature>
<comment type="subcellular location">
    <subcellularLocation>
        <location evidence="1">Membrane</location>
    </subcellularLocation>
</comment>
<dbReference type="PROSITE" id="PS51782">
    <property type="entry name" value="LYSM"/>
    <property type="match status" value="3"/>
</dbReference>
<reference evidence="7 8" key="1">
    <citation type="journal article" date="2007" name="Appl. Environ. Microbiol.">
        <title>Genome sequence of the cellulolytic gliding bacterium Cytophaga hutchinsonii.</title>
        <authorList>
            <person name="Xie G."/>
            <person name="Bruce D.C."/>
            <person name="Challacombe J.F."/>
            <person name="Chertkov O."/>
            <person name="Detter J.C."/>
            <person name="Gilna P."/>
            <person name="Han C.S."/>
            <person name="Lucas S."/>
            <person name="Misra M."/>
            <person name="Myers G.L."/>
            <person name="Richardson P."/>
            <person name="Tapia R."/>
            <person name="Thayer N."/>
            <person name="Thompson L.S."/>
            <person name="Brettin T.S."/>
            <person name="Henrissat B."/>
            <person name="Wilson D.B."/>
            <person name="McBride M.J."/>
        </authorList>
    </citation>
    <scope>NUCLEOTIDE SEQUENCE [LARGE SCALE GENOMIC DNA]</scope>
    <source>
        <strain evidence="8">ATCC 33406 / DSM 1761 / CIP 103989 / NBRC 15051 / NCIMB 9469 / D465</strain>
    </source>
</reference>
<dbReference type="Gene3D" id="2.60.40.10">
    <property type="entry name" value="Immunoglobulins"/>
    <property type="match status" value="1"/>
</dbReference>
<dbReference type="EMBL" id="CP000383">
    <property type="protein sequence ID" value="ABG59063.1"/>
    <property type="molecule type" value="Genomic_DNA"/>
</dbReference>
<dbReference type="PROSITE" id="PS51123">
    <property type="entry name" value="OMPA_2"/>
    <property type="match status" value="1"/>
</dbReference>
<dbReference type="Proteomes" id="UP000001822">
    <property type="component" value="Chromosome"/>
</dbReference>
<evidence type="ECO:0000256" key="2">
    <source>
        <dbReference type="ARBA" id="ARBA00023136"/>
    </source>
</evidence>
<dbReference type="InterPro" id="IPR018392">
    <property type="entry name" value="LysM"/>
</dbReference>
<dbReference type="InterPro" id="IPR013783">
    <property type="entry name" value="Ig-like_fold"/>
</dbReference>
<name>A0A6N4SRW8_CYTH3</name>
<evidence type="ECO:0000256" key="4">
    <source>
        <dbReference type="SAM" id="SignalP"/>
    </source>
</evidence>
<protein>
    <submittedName>
        <fullName evidence="7">Outer membrane protein 3a</fullName>
    </submittedName>
</protein>
<dbReference type="InterPro" id="IPR036737">
    <property type="entry name" value="OmpA-like_sf"/>
</dbReference>
<gene>
    <name evidence="7" type="primary">ompA</name>
    <name evidence="7" type="ordered locus">CHU_1796</name>
</gene>